<dbReference type="InterPro" id="IPR036397">
    <property type="entry name" value="RNaseH_sf"/>
</dbReference>
<dbReference type="AlphaFoldDB" id="A0AA38MD09"/>
<gene>
    <name evidence="1" type="ORF">Zmor_017733</name>
</gene>
<dbReference type="GO" id="GO:0003676">
    <property type="term" value="F:nucleic acid binding"/>
    <property type="evidence" value="ECO:0007669"/>
    <property type="project" value="InterPro"/>
</dbReference>
<evidence type="ECO:0000313" key="1">
    <source>
        <dbReference type="EMBL" id="KAJ3651713.1"/>
    </source>
</evidence>
<name>A0AA38MD09_9CUCU</name>
<keyword evidence="2" id="KW-1185">Reference proteome</keyword>
<organism evidence="1 2">
    <name type="scientific">Zophobas morio</name>
    <dbReference type="NCBI Taxonomy" id="2755281"/>
    <lineage>
        <taxon>Eukaryota</taxon>
        <taxon>Metazoa</taxon>
        <taxon>Ecdysozoa</taxon>
        <taxon>Arthropoda</taxon>
        <taxon>Hexapoda</taxon>
        <taxon>Insecta</taxon>
        <taxon>Pterygota</taxon>
        <taxon>Neoptera</taxon>
        <taxon>Endopterygota</taxon>
        <taxon>Coleoptera</taxon>
        <taxon>Polyphaga</taxon>
        <taxon>Cucujiformia</taxon>
        <taxon>Tenebrionidae</taxon>
        <taxon>Zophobas</taxon>
    </lineage>
</organism>
<evidence type="ECO:0008006" key="3">
    <source>
        <dbReference type="Google" id="ProtNLM"/>
    </source>
</evidence>
<dbReference type="PANTHER" id="PTHR47326:SF1">
    <property type="entry name" value="HTH PSQ-TYPE DOMAIN-CONTAINING PROTEIN"/>
    <property type="match status" value="1"/>
</dbReference>
<reference evidence="1" key="1">
    <citation type="journal article" date="2023" name="G3 (Bethesda)">
        <title>Whole genome assemblies of Zophobas morio and Tenebrio molitor.</title>
        <authorList>
            <person name="Kaur S."/>
            <person name="Stinson S.A."/>
            <person name="diCenzo G.C."/>
        </authorList>
    </citation>
    <scope>NUCLEOTIDE SEQUENCE</scope>
    <source>
        <strain evidence="1">QUZm001</strain>
    </source>
</reference>
<proteinExistence type="predicted"/>
<accession>A0AA38MD09</accession>
<comment type="caution">
    <text evidence="1">The sequence shown here is derived from an EMBL/GenBank/DDBJ whole genome shotgun (WGS) entry which is preliminary data.</text>
</comment>
<dbReference type="Proteomes" id="UP001168821">
    <property type="component" value="Unassembled WGS sequence"/>
</dbReference>
<dbReference type="PANTHER" id="PTHR47326">
    <property type="entry name" value="TRANSPOSABLE ELEMENT TC3 TRANSPOSASE-LIKE PROTEIN"/>
    <property type="match status" value="1"/>
</dbReference>
<dbReference type="EMBL" id="JALNTZ010000005">
    <property type="protein sequence ID" value="KAJ3651713.1"/>
    <property type="molecule type" value="Genomic_DNA"/>
</dbReference>
<sequence length="259" mass="29446">MDSVTILPQEVKENNAKALHKTKKKRSVSTRRNFQAQYYLITQHLVPLLRENGKFQPSTTDRGRERTEHVIDVKPEILEIVEENPSISICKLLSYRLGVSAFGVWRTLKEKGFTHTTCSVCNPLNQKTCLVECGSASGCYKKKGAIRLLQKLLTTDEATLRREGVFNSRNTHIWTDQNPHAIRETHFQDRFSVNICAGMVDNNLIGPYVLPPRLMAAAYLDFLNNYLGPLLEDVPLNVRRDLGYLHNGAPAHYAVEVRE</sequence>
<protein>
    <recommendedName>
        <fullName evidence="3">Transposase</fullName>
    </recommendedName>
</protein>
<evidence type="ECO:0000313" key="2">
    <source>
        <dbReference type="Proteomes" id="UP001168821"/>
    </source>
</evidence>
<dbReference type="Gene3D" id="3.30.420.10">
    <property type="entry name" value="Ribonuclease H-like superfamily/Ribonuclease H"/>
    <property type="match status" value="1"/>
</dbReference>